<name>M2NM95_BAUPA</name>
<dbReference type="OrthoDB" id="5392646at2759"/>
<protein>
    <submittedName>
        <fullName evidence="4">Uncharacterized protein</fullName>
    </submittedName>
</protein>
<dbReference type="KEGG" id="bcom:BAUCODRAFT_176000"/>
<dbReference type="OMA" id="MDEFATY"/>
<dbReference type="EMBL" id="KB445550">
    <property type="protein sequence ID" value="EMD00630.1"/>
    <property type="molecule type" value="Genomic_DNA"/>
</dbReference>
<dbReference type="InterPro" id="IPR048400">
    <property type="entry name" value="SLS1_N"/>
</dbReference>
<feature type="domain" description="SLS1 C-terminal" evidence="3">
    <location>
        <begin position="509"/>
        <end position="851"/>
    </location>
</feature>
<sequence length="930" mass="104723">MIQPRLSYQPIGCLREHLRNIVLHFHRRIPPDHPPESKRSFFANSRLRQEATLQAEPETASLTRGRDIRWHHMHPNGRIIGRPGRRQRQSSERLVTNALGRPAEVIVMRDVLDETSREARRQTEDFISRATETWPSTDADATSGVLSVGVTSPVQAEVDASIDSLRPDAAALEQYEYDELKHKMLQRYNWKQMAGYLLRSVIQAGTEVPETERPNVEAVQMRMTSWRPGRTPLDQRLGRVTLKKNDVGRSKARLAEQILRSAWKLTVQAEEQQLGELELYATSWQIKLLFDTKFNSQIQLERVIDSPLLLRSCDVRQFRPENIIRVTGRKADALDVAHRILHGLAQVRRDAMPLTAFKSMLGKHGWPDKLAKLFSAEHLQHVSERTASVIQYEDEGAVLAVYSLRERSSLTSQARRLLLSLLELPSPVQILSITPNRKNRHARMSVLDFETSYGHQTPNSSDLHVTGLHQRLQKAGLRRFCTRLPQGQLRRRLRPGDAKWSRLTRRLATRLEHARRSKLVLSAESPTPHTSTLGWVPGANNESWVARVGACVHFTNTVKRLDMRNGPAAKLTRVARLVPFDNFLDAVPGLQTVLARFKPAVYEQTDVPAEAALREGLTDVGKGPLNHQRRVVEERETQLLVHLMPSPFTKGGASVLERLPRLELAFNVHDGRQDGHFGCRALKLDGASLHVSDQLMPVPFPDHAADLLYKRSNRLVLSDTELTEDEHLRSFVERLQASYGEGTGSLDALPELTFKLPPVLTDKPSSARGRQSNAEGVEAQYLLDRFEQVQVMDFEPLKERKRLDAMVPMARKKVEDWPDDIVLRLRDVDAGAFGGRRTEVVLVPRAPERSDEAIVNPGGAAVPDTISGPPESSPATGDEHKPRVVKREVAEREAGGRAAESYELRLTRAAMILLDALTEANSASSRTFGP</sequence>
<accession>M2NM95</accession>
<dbReference type="PANTHER" id="PTHR37919">
    <property type="entry name" value="PROTEIN CBG05606"/>
    <property type="match status" value="1"/>
</dbReference>
<evidence type="ECO:0000256" key="1">
    <source>
        <dbReference type="SAM" id="MobiDB-lite"/>
    </source>
</evidence>
<dbReference type="Pfam" id="PF20778">
    <property type="entry name" value="SLS1_C"/>
    <property type="match status" value="1"/>
</dbReference>
<feature type="region of interest" description="Disordered" evidence="1">
    <location>
        <begin position="852"/>
        <end position="883"/>
    </location>
</feature>
<dbReference type="STRING" id="717646.M2NM95"/>
<dbReference type="GeneID" id="19109475"/>
<evidence type="ECO:0000313" key="5">
    <source>
        <dbReference type="Proteomes" id="UP000011761"/>
    </source>
</evidence>
<organism evidence="4 5">
    <name type="scientific">Baudoinia panamericana (strain UAMH 10762)</name>
    <name type="common">Angels' share fungus</name>
    <name type="synonym">Baudoinia compniacensis (strain UAMH 10762)</name>
    <dbReference type="NCBI Taxonomy" id="717646"/>
    <lineage>
        <taxon>Eukaryota</taxon>
        <taxon>Fungi</taxon>
        <taxon>Dikarya</taxon>
        <taxon>Ascomycota</taxon>
        <taxon>Pezizomycotina</taxon>
        <taxon>Dothideomycetes</taxon>
        <taxon>Dothideomycetidae</taxon>
        <taxon>Mycosphaerellales</taxon>
        <taxon>Teratosphaeriaceae</taxon>
        <taxon>Baudoinia</taxon>
    </lineage>
</organism>
<dbReference type="Proteomes" id="UP000011761">
    <property type="component" value="Unassembled WGS sequence"/>
</dbReference>
<dbReference type="RefSeq" id="XP_007671814.1">
    <property type="nucleotide sequence ID" value="XM_007673624.1"/>
</dbReference>
<evidence type="ECO:0000259" key="3">
    <source>
        <dbReference type="Pfam" id="PF20778"/>
    </source>
</evidence>
<keyword evidence="5" id="KW-1185">Reference proteome</keyword>
<dbReference type="Pfam" id="PF20776">
    <property type="entry name" value="SLS1_N"/>
    <property type="match status" value="1"/>
</dbReference>
<feature type="domain" description="SLS1 N-terminal" evidence="2">
    <location>
        <begin position="153"/>
        <end position="268"/>
    </location>
</feature>
<evidence type="ECO:0000259" key="2">
    <source>
        <dbReference type="Pfam" id="PF20776"/>
    </source>
</evidence>
<dbReference type="AlphaFoldDB" id="M2NM95"/>
<dbReference type="eggNOG" id="ENOG502RS3T">
    <property type="taxonomic scope" value="Eukaryota"/>
</dbReference>
<dbReference type="PANTHER" id="PTHR37919:SF2">
    <property type="entry name" value="EXPERA DOMAIN-CONTAINING PROTEIN"/>
    <property type="match status" value="1"/>
</dbReference>
<dbReference type="InterPro" id="IPR048401">
    <property type="entry name" value="SLS1_C"/>
</dbReference>
<gene>
    <name evidence="4" type="ORF">BAUCODRAFT_176000</name>
</gene>
<proteinExistence type="predicted"/>
<dbReference type="HOGENOM" id="CLU_314475_0_0_1"/>
<evidence type="ECO:0000313" key="4">
    <source>
        <dbReference type="EMBL" id="EMD00630.1"/>
    </source>
</evidence>
<reference evidence="4 5" key="1">
    <citation type="journal article" date="2012" name="PLoS Pathog.">
        <title>Diverse lifestyles and strategies of plant pathogenesis encoded in the genomes of eighteen Dothideomycetes fungi.</title>
        <authorList>
            <person name="Ohm R.A."/>
            <person name="Feau N."/>
            <person name="Henrissat B."/>
            <person name="Schoch C.L."/>
            <person name="Horwitz B.A."/>
            <person name="Barry K.W."/>
            <person name="Condon B.J."/>
            <person name="Copeland A.C."/>
            <person name="Dhillon B."/>
            <person name="Glaser F."/>
            <person name="Hesse C.N."/>
            <person name="Kosti I."/>
            <person name="LaButti K."/>
            <person name="Lindquist E.A."/>
            <person name="Lucas S."/>
            <person name="Salamov A.A."/>
            <person name="Bradshaw R.E."/>
            <person name="Ciuffetti L."/>
            <person name="Hamelin R.C."/>
            <person name="Kema G.H.J."/>
            <person name="Lawrence C."/>
            <person name="Scott J.A."/>
            <person name="Spatafora J.W."/>
            <person name="Turgeon B.G."/>
            <person name="de Wit P.J.G.M."/>
            <person name="Zhong S."/>
            <person name="Goodwin S.B."/>
            <person name="Grigoriev I.V."/>
        </authorList>
    </citation>
    <scope>NUCLEOTIDE SEQUENCE [LARGE SCALE GENOMIC DNA]</scope>
    <source>
        <strain evidence="4 5">UAMH 10762</strain>
    </source>
</reference>